<dbReference type="OrthoDB" id="9785113at2"/>
<dbReference type="InterPro" id="IPR000515">
    <property type="entry name" value="MetI-like"/>
</dbReference>
<comment type="function">
    <text evidence="6">Part of the binding-protein-dependent transport system for phosphate; probably responsible for the translocation of the substrate across the membrane.</text>
</comment>
<accession>A0A0S7BC03</accession>
<dbReference type="Gene3D" id="1.10.3720.10">
    <property type="entry name" value="MetI-like"/>
    <property type="match status" value="1"/>
</dbReference>
<dbReference type="PROSITE" id="PS50928">
    <property type="entry name" value="ABC_TM1"/>
    <property type="match status" value="1"/>
</dbReference>
<evidence type="ECO:0000256" key="6">
    <source>
        <dbReference type="RuleBase" id="RU363054"/>
    </source>
</evidence>
<dbReference type="AlphaFoldDB" id="A0A0S7BC03"/>
<evidence type="ECO:0000256" key="5">
    <source>
        <dbReference type="RuleBase" id="RU363032"/>
    </source>
</evidence>
<organism evidence="8">
    <name type="scientific">Longilinea arvoryzae</name>
    <dbReference type="NCBI Taxonomy" id="360412"/>
    <lineage>
        <taxon>Bacteria</taxon>
        <taxon>Bacillati</taxon>
        <taxon>Chloroflexota</taxon>
        <taxon>Anaerolineae</taxon>
        <taxon>Anaerolineales</taxon>
        <taxon>Anaerolineaceae</taxon>
        <taxon>Longilinea</taxon>
    </lineage>
</organism>
<feature type="transmembrane region" description="Helical" evidence="5">
    <location>
        <begin position="167"/>
        <end position="185"/>
    </location>
</feature>
<feature type="transmembrane region" description="Helical" evidence="5">
    <location>
        <begin position="31"/>
        <end position="53"/>
    </location>
</feature>
<reference evidence="8" key="1">
    <citation type="submission" date="2015-07" db="EMBL/GenBank/DDBJ databases">
        <title>Draft Genome Sequences of Anaerolinea thermolimosa IMO-1, Bellilinea caldifistulae GOMI-1, Leptolinea tardivitalis YMTK-2, Levilinea saccharolytica KIBI-1,Longilinea arvoryzae KOME-1, Previously Described as Members of the Anaerolineaceae (Chloroflexi).</title>
        <authorList>
            <person name="Sekiguchi Y."/>
            <person name="Ohashi A."/>
            <person name="Matsuura N."/>
            <person name="Tourlousse M.D."/>
        </authorList>
    </citation>
    <scope>NUCLEOTIDE SEQUENCE [LARGE SCALE GENOMIC DNA]</scope>
    <source>
        <strain evidence="8">KOME-1</strain>
    </source>
</reference>
<dbReference type="EMBL" id="DF967972">
    <property type="protein sequence ID" value="GAP15246.1"/>
    <property type="molecule type" value="Genomic_DNA"/>
</dbReference>
<dbReference type="PANTHER" id="PTHR42727:SF1">
    <property type="entry name" value="PHOSPHATE TRANSPORT SYSTEM PERMEASE"/>
    <property type="match status" value="1"/>
</dbReference>
<evidence type="ECO:0000313" key="9">
    <source>
        <dbReference type="Proteomes" id="UP000055060"/>
    </source>
</evidence>
<comment type="subcellular location">
    <subcellularLocation>
        <location evidence="5">Cell membrane</location>
        <topology evidence="5">Multi-pass membrane protein</topology>
    </subcellularLocation>
    <subcellularLocation>
        <location evidence="1">Membrane</location>
        <topology evidence="1">Multi-pass membrane protein</topology>
    </subcellularLocation>
</comment>
<evidence type="ECO:0000256" key="3">
    <source>
        <dbReference type="ARBA" id="ARBA00022989"/>
    </source>
</evidence>
<keyword evidence="3 5" id="KW-1133">Transmembrane helix</keyword>
<evidence type="ECO:0000256" key="4">
    <source>
        <dbReference type="ARBA" id="ARBA00023136"/>
    </source>
</evidence>
<gene>
    <name evidence="8" type="ORF">LARV_03030</name>
</gene>
<dbReference type="GO" id="GO:0005315">
    <property type="term" value="F:phosphate transmembrane transporter activity"/>
    <property type="evidence" value="ECO:0007669"/>
    <property type="project" value="InterPro"/>
</dbReference>
<dbReference type="SUPFAM" id="SSF161098">
    <property type="entry name" value="MetI-like"/>
    <property type="match status" value="1"/>
</dbReference>
<dbReference type="InterPro" id="IPR011864">
    <property type="entry name" value="Phosphate_PstC"/>
</dbReference>
<keyword evidence="5" id="KW-0813">Transport</keyword>
<protein>
    <recommendedName>
        <fullName evidence="6">Phosphate transport system permease protein</fullName>
    </recommendedName>
</protein>
<dbReference type="GO" id="GO:0005886">
    <property type="term" value="C:plasma membrane"/>
    <property type="evidence" value="ECO:0007669"/>
    <property type="project" value="UniProtKB-SubCell"/>
</dbReference>
<keyword evidence="2 5" id="KW-0812">Transmembrane</keyword>
<evidence type="ECO:0000256" key="1">
    <source>
        <dbReference type="ARBA" id="ARBA00004141"/>
    </source>
</evidence>
<feature type="transmembrane region" description="Helical" evidence="5">
    <location>
        <begin position="96"/>
        <end position="116"/>
    </location>
</feature>
<proteinExistence type="inferred from homology"/>
<name>A0A0S7BC03_9CHLR</name>
<comment type="similarity">
    <text evidence="6">Belongs to the binding-protein-dependent transport system permease family. CysTW subfamily.</text>
</comment>
<dbReference type="STRING" id="360412.LARV_03030"/>
<dbReference type="CDD" id="cd06261">
    <property type="entry name" value="TM_PBP2"/>
    <property type="match status" value="1"/>
</dbReference>
<evidence type="ECO:0000259" key="7">
    <source>
        <dbReference type="PROSITE" id="PS50928"/>
    </source>
</evidence>
<evidence type="ECO:0000313" key="8">
    <source>
        <dbReference type="EMBL" id="GAP15246.1"/>
    </source>
</evidence>
<dbReference type="GO" id="GO:0006817">
    <property type="term" value="P:phosphate ion transport"/>
    <property type="evidence" value="ECO:0007669"/>
    <property type="project" value="UniProtKB-KW"/>
</dbReference>
<feature type="transmembrane region" description="Helical" evidence="5">
    <location>
        <begin position="285"/>
        <end position="305"/>
    </location>
</feature>
<dbReference type="Proteomes" id="UP000055060">
    <property type="component" value="Unassembled WGS sequence"/>
</dbReference>
<sequence>MTSMELSRSLAQDTPAINLARLKQRPRVGEILIHLFLFLCGAISILTTLGIVYELGKESLLFFNSPDVRLLDFFTSTTWQPSIGKFGVLPLINSTLMTTIFAMLIAIPLGLAAAIYLSEYASQKARAILKPILEILAGVPTVVYGYFALNFMTPLLRGLFGENNVQIYNMLSAGLVMGIMILPLISSMSEDALSAVPRSLRDAAYGLGATRFETAIRIVMPAALSGIIAAVIIGVSRAIGETMIVAIAAGSGPAFTFNPLKGAETMTGYIARISGGDLAYDTPDYNSIFAIGLLLFMVTLILNIVSRRLVAKYREVYE</sequence>
<keyword evidence="9" id="KW-1185">Reference proteome</keyword>
<feature type="transmembrane region" description="Helical" evidence="5">
    <location>
        <begin position="218"/>
        <end position="239"/>
    </location>
</feature>
<keyword evidence="6" id="KW-0592">Phosphate transport</keyword>
<keyword evidence="6" id="KW-1003">Cell membrane</keyword>
<dbReference type="InterPro" id="IPR035906">
    <property type="entry name" value="MetI-like_sf"/>
</dbReference>
<feature type="domain" description="ABC transmembrane type-1" evidence="7">
    <location>
        <begin position="92"/>
        <end position="306"/>
    </location>
</feature>
<feature type="transmembrane region" description="Helical" evidence="5">
    <location>
        <begin position="128"/>
        <end position="147"/>
    </location>
</feature>
<dbReference type="NCBIfam" id="TIGR02138">
    <property type="entry name" value="phosphate_pstC"/>
    <property type="match status" value="1"/>
</dbReference>
<keyword evidence="4 5" id="KW-0472">Membrane</keyword>
<evidence type="ECO:0000256" key="2">
    <source>
        <dbReference type="ARBA" id="ARBA00022692"/>
    </source>
</evidence>
<dbReference type="Pfam" id="PF00528">
    <property type="entry name" value="BPD_transp_1"/>
    <property type="match status" value="1"/>
</dbReference>
<dbReference type="PANTHER" id="PTHR42727">
    <property type="entry name" value="PHOSPHATE TRANSPORT SYSTEM PERMEASE PROTEIN"/>
    <property type="match status" value="1"/>
</dbReference>